<evidence type="ECO:0000256" key="1">
    <source>
        <dbReference type="ARBA" id="ARBA00023315"/>
    </source>
</evidence>
<comment type="catalytic activity">
    <reaction evidence="2">
        <text>a very-long-chain acyl-CoA + malonyl-CoA + H(+) = a very-long-chain 3-oxoacyl-CoA + CO2 + CoA</text>
        <dbReference type="Rhea" id="RHEA:32727"/>
        <dbReference type="ChEBI" id="CHEBI:15378"/>
        <dbReference type="ChEBI" id="CHEBI:16526"/>
        <dbReference type="ChEBI" id="CHEBI:57287"/>
        <dbReference type="ChEBI" id="CHEBI:57384"/>
        <dbReference type="ChEBI" id="CHEBI:90725"/>
        <dbReference type="ChEBI" id="CHEBI:90736"/>
        <dbReference type="EC" id="2.3.1.199"/>
    </reaction>
</comment>
<accession>A0AAP0DFR5</accession>
<gene>
    <name evidence="5" type="ORF">SSX86_006902</name>
</gene>
<dbReference type="InterPro" id="IPR012392">
    <property type="entry name" value="3-ktacl-CoA_syn"/>
</dbReference>
<dbReference type="GO" id="GO:0009922">
    <property type="term" value="F:fatty acid elongase activity"/>
    <property type="evidence" value="ECO:0007669"/>
    <property type="project" value="UniProtKB-EC"/>
</dbReference>
<dbReference type="PANTHER" id="PTHR31561">
    <property type="entry name" value="3-KETOACYL-COA SYNTHASE"/>
    <property type="match status" value="1"/>
</dbReference>
<dbReference type="AlphaFoldDB" id="A0AAP0DFR5"/>
<keyword evidence="3" id="KW-1133">Transmembrane helix</keyword>
<dbReference type="EMBL" id="JBCNJP010000008">
    <property type="protein sequence ID" value="KAK9074305.1"/>
    <property type="molecule type" value="Genomic_DNA"/>
</dbReference>
<evidence type="ECO:0000313" key="5">
    <source>
        <dbReference type="EMBL" id="KAK9074305.1"/>
    </source>
</evidence>
<evidence type="ECO:0000256" key="2">
    <source>
        <dbReference type="ARBA" id="ARBA00047375"/>
    </source>
</evidence>
<dbReference type="SUPFAM" id="SSF53901">
    <property type="entry name" value="Thiolase-like"/>
    <property type="match status" value="1"/>
</dbReference>
<reference evidence="5 6" key="1">
    <citation type="submission" date="2024-04" db="EMBL/GenBank/DDBJ databases">
        <title>The reference genome of an endangered Asteraceae, Deinandra increscens subsp. villosa, native to the Central Coast of California.</title>
        <authorList>
            <person name="Guilliams M."/>
            <person name="Hasenstab-Lehman K."/>
            <person name="Meyer R."/>
            <person name="Mcevoy S."/>
        </authorList>
    </citation>
    <scope>NUCLEOTIDE SEQUENCE [LARGE SCALE GENOMIC DNA]</scope>
    <source>
        <tissue evidence="5">Leaf</tissue>
    </source>
</reference>
<comment type="caution">
    <text evidence="5">The sequence shown here is derived from an EMBL/GenBank/DDBJ whole genome shotgun (WGS) entry which is preliminary data.</text>
</comment>
<protein>
    <recommendedName>
        <fullName evidence="4">FAE domain-containing protein</fullName>
    </recommendedName>
</protein>
<feature type="transmembrane region" description="Helical" evidence="3">
    <location>
        <begin position="28"/>
        <end position="61"/>
    </location>
</feature>
<keyword evidence="3" id="KW-0472">Membrane</keyword>
<dbReference type="GO" id="GO:0006633">
    <property type="term" value="P:fatty acid biosynthetic process"/>
    <property type="evidence" value="ECO:0007669"/>
    <property type="project" value="InterPro"/>
</dbReference>
<keyword evidence="1" id="KW-0012">Acyltransferase</keyword>
<keyword evidence="3" id="KW-0812">Transmembrane</keyword>
<name>A0AAP0DFR5_9ASTR</name>
<evidence type="ECO:0000259" key="4">
    <source>
        <dbReference type="Pfam" id="PF08392"/>
    </source>
</evidence>
<dbReference type="Pfam" id="PF08392">
    <property type="entry name" value="FAE1_CUT1_RppA"/>
    <property type="match status" value="1"/>
</dbReference>
<proteinExistence type="predicted"/>
<feature type="domain" description="FAE" evidence="4">
    <location>
        <begin position="67"/>
        <end position="307"/>
    </location>
</feature>
<keyword evidence="6" id="KW-1185">Reference proteome</keyword>
<dbReference type="GO" id="GO:0016020">
    <property type="term" value="C:membrane"/>
    <property type="evidence" value="ECO:0007669"/>
    <property type="project" value="InterPro"/>
</dbReference>
<dbReference type="Proteomes" id="UP001408789">
    <property type="component" value="Unassembled WGS sequence"/>
</dbReference>
<evidence type="ECO:0000256" key="3">
    <source>
        <dbReference type="SAM" id="Phobius"/>
    </source>
</evidence>
<evidence type="ECO:0000313" key="6">
    <source>
        <dbReference type="Proteomes" id="UP001408789"/>
    </source>
</evidence>
<dbReference type="InterPro" id="IPR013601">
    <property type="entry name" value="FAE1_typ3_polyketide_synth"/>
</dbReference>
<keyword evidence="1" id="KW-0808">Transferase</keyword>
<organism evidence="5 6">
    <name type="scientific">Deinandra increscens subsp. villosa</name>
    <dbReference type="NCBI Taxonomy" id="3103831"/>
    <lineage>
        <taxon>Eukaryota</taxon>
        <taxon>Viridiplantae</taxon>
        <taxon>Streptophyta</taxon>
        <taxon>Embryophyta</taxon>
        <taxon>Tracheophyta</taxon>
        <taxon>Spermatophyta</taxon>
        <taxon>Magnoliopsida</taxon>
        <taxon>eudicotyledons</taxon>
        <taxon>Gunneridae</taxon>
        <taxon>Pentapetalae</taxon>
        <taxon>asterids</taxon>
        <taxon>campanulids</taxon>
        <taxon>Asterales</taxon>
        <taxon>Asteraceae</taxon>
        <taxon>Asteroideae</taxon>
        <taxon>Heliantheae alliance</taxon>
        <taxon>Madieae</taxon>
        <taxon>Madiinae</taxon>
        <taxon>Deinandra</taxon>
    </lineage>
</organism>
<dbReference type="InterPro" id="IPR016039">
    <property type="entry name" value="Thiolase-like"/>
</dbReference>
<dbReference type="Gene3D" id="3.40.47.10">
    <property type="match status" value="1"/>
</dbReference>
<sequence>MAEVTMKPHQKVTSFLQDLELKYIKLSYGYSLVLPLAVVLTLTLTHFGLYHVWIITTLILVSRVHLAKRSTPTYLVDFTCFKPDDHHKGTKEDLLEMSQNTGFFSQDTMSFQERIITSSGLGDETYFPPGPHAQPPQLTWDTTLGEVELVMYGALESLFQKTRVAPQDIGILIVNCSGFNPNPSLTSMVVNRYKLKPEIFSYNLSGMGYSAGLISISLAQNLLKTHPNTYAIVLSIEALSLYWYFGNDRSMLLGNCLFRMGGAAMMLSNKSCDRSRSKYELAHVIRTHGGADNNSYNSVQQREDDKGT</sequence>